<evidence type="ECO:0000259" key="1">
    <source>
        <dbReference type="Pfam" id="PF06985"/>
    </source>
</evidence>
<accession>A0A439D8H9</accession>
<dbReference type="PANTHER" id="PTHR24148">
    <property type="entry name" value="ANKYRIN REPEAT DOMAIN-CONTAINING PROTEIN 39 HOMOLOG-RELATED"/>
    <property type="match status" value="1"/>
</dbReference>
<gene>
    <name evidence="2" type="ORF">EKO27_g4385</name>
</gene>
<dbReference type="Proteomes" id="UP000286045">
    <property type="component" value="Unassembled WGS sequence"/>
</dbReference>
<protein>
    <recommendedName>
        <fullName evidence="1">Heterokaryon incompatibility domain-containing protein</fullName>
    </recommendedName>
</protein>
<name>A0A439D8H9_9PEZI</name>
<sequence>MIRLLKIQAQGLYLPLPIPVITLEHFPTGDRCPDYRCLSYTWGSPDPRQQVLINERRFEIGPNLFDFLQIFSAHYLSECEDYIWIDQLCIDQSNVAERTQQVSMMNTIYSEAKEVAVWLGPSANGSDSVMKAIRGCSELGGIGGRFGLMSRGLKLKIHHKKLDALLRRPYWDRLWIVQEIVLAKALGIYCGDSRCSAADFERIVSGIRQYGYGDSKGRFQNAHPLTTRWRGTITRGSVNEPSMDLSYAIATFASQQCYDPRDKIFGLAGMMKPGEQLPIDYSWTVEEVFAAACARLADRLLQGTGSNFGTLFALEVLGKEAGKIAEQRETMRKLAGHIQRVRHFDKSLDTWDPSPEVREQVKELLDAVQDELPE</sequence>
<dbReference type="STRING" id="363999.A0A439D8H9"/>
<evidence type="ECO:0000313" key="3">
    <source>
        <dbReference type="Proteomes" id="UP000286045"/>
    </source>
</evidence>
<evidence type="ECO:0000313" key="2">
    <source>
        <dbReference type="EMBL" id="RWA10708.1"/>
    </source>
</evidence>
<reference evidence="2 3" key="1">
    <citation type="submission" date="2018-12" db="EMBL/GenBank/DDBJ databases">
        <title>Draft genome sequence of Xylaria grammica IHI A82.</title>
        <authorList>
            <person name="Buettner E."/>
            <person name="Kellner H."/>
        </authorList>
    </citation>
    <scope>NUCLEOTIDE SEQUENCE [LARGE SCALE GENOMIC DNA]</scope>
    <source>
        <strain evidence="2 3">IHI A82</strain>
    </source>
</reference>
<feature type="domain" description="Heterokaryon incompatibility" evidence="1">
    <location>
        <begin position="35"/>
        <end position="179"/>
    </location>
</feature>
<dbReference type="Pfam" id="PF06985">
    <property type="entry name" value="HET"/>
    <property type="match status" value="1"/>
</dbReference>
<dbReference type="InterPro" id="IPR010730">
    <property type="entry name" value="HET"/>
</dbReference>
<dbReference type="EMBL" id="RYZI01000104">
    <property type="protein sequence ID" value="RWA10708.1"/>
    <property type="molecule type" value="Genomic_DNA"/>
</dbReference>
<proteinExistence type="predicted"/>
<dbReference type="InterPro" id="IPR052895">
    <property type="entry name" value="HetReg/Transcr_Mod"/>
</dbReference>
<comment type="caution">
    <text evidence="2">The sequence shown here is derived from an EMBL/GenBank/DDBJ whole genome shotgun (WGS) entry which is preliminary data.</text>
</comment>
<organism evidence="2 3">
    <name type="scientific">Xylaria grammica</name>
    <dbReference type="NCBI Taxonomy" id="363999"/>
    <lineage>
        <taxon>Eukaryota</taxon>
        <taxon>Fungi</taxon>
        <taxon>Dikarya</taxon>
        <taxon>Ascomycota</taxon>
        <taxon>Pezizomycotina</taxon>
        <taxon>Sordariomycetes</taxon>
        <taxon>Xylariomycetidae</taxon>
        <taxon>Xylariales</taxon>
        <taxon>Xylariaceae</taxon>
        <taxon>Xylaria</taxon>
    </lineage>
</organism>
<dbReference type="AlphaFoldDB" id="A0A439D8H9"/>
<dbReference type="PANTHER" id="PTHR24148:SF73">
    <property type="entry name" value="HET DOMAIN PROTEIN (AFU_ORTHOLOGUE AFUA_8G01020)"/>
    <property type="match status" value="1"/>
</dbReference>
<keyword evidence="3" id="KW-1185">Reference proteome</keyword>